<dbReference type="RefSeq" id="WP_186929381.1">
    <property type="nucleotide sequence ID" value="NZ_JACOOJ010000009.1"/>
</dbReference>
<organism evidence="1 2">
    <name type="scientific">Parabacteroides hominis</name>
    <dbReference type="NCBI Taxonomy" id="2763057"/>
    <lineage>
        <taxon>Bacteria</taxon>
        <taxon>Pseudomonadati</taxon>
        <taxon>Bacteroidota</taxon>
        <taxon>Bacteroidia</taxon>
        <taxon>Bacteroidales</taxon>
        <taxon>Tannerellaceae</taxon>
        <taxon>Parabacteroides</taxon>
    </lineage>
</organism>
<accession>A0ABR7DMF6</accession>
<proteinExistence type="predicted"/>
<gene>
    <name evidence="1" type="ORF">H8S65_07575</name>
</gene>
<sequence length="264" mass="29391">MEENKQEILRIHIENSQPVEVADFTKTMNAFGALFASFAQKNGKSKEEANAKLYVSKIIEGSIDIHLVELATMGIIPFVENSNLILDFAKHIKSIYDYYVKGASFKPELTPADLRNVHDMVSVPANDRNGVMSVQVIRGNVDSILYSGCTFNYIEGNGIQNKSDYEQKEIRSVSDNGDVYKKQLMAIYQVRKGEGVGNKAIIDAISSKALALLFDSKVLEDEILRSDINPIKSAYYVDVMILTAQGRPAAYKVMALHDIISLDE</sequence>
<evidence type="ECO:0000313" key="1">
    <source>
        <dbReference type="EMBL" id="MBC5632626.1"/>
    </source>
</evidence>
<dbReference type="EMBL" id="JACOOJ010000009">
    <property type="protein sequence ID" value="MBC5632626.1"/>
    <property type="molecule type" value="Genomic_DNA"/>
</dbReference>
<protein>
    <submittedName>
        <fullName evidence="1">Uncharacterized protein</fullName>
    </submittedName>
</protein>
<keyword evidence="2" id="KW-1185">Reference proteome</keyword>
<reference evidence="1 2" key="1">
    <citation type="submission" date="2020-08" db="EMBL/GenBank/DDBJ databases">
        <title>Genome public.</title>
        <authorList>
            <person name="Liu C."/>
            <person name="Sun Q."/>
        </authorList>
    </citation>
    <scope>NUCLEOTIDE SEQUENCE [LARGE SCALE GENOMIC DNA]</scope>
    <source>
        <strain evidence="1 2">NSJ-79</strain>
    </source>
</reference>
<evidence type="ECO:0000313" key="2">
    <source>
        <dbReference type="Proteomes" id="UP000651475"/>
    </source>
</evidence>
<comment type="caution">
    <text evidence="1">The sequence shown here is derived from an EMBL/GenBank/DDBJ whole genome shotgun (WGS) entry which is preliminary data.</text>
</comment>
<dbReference type="Proteomes" id="UP000651475">
    <property type="component" value="Unassembled WGS sequence"/>
</dbReference>
<name>A0ABR7DMF6_9BACT</name>